<feature type="region of interest" description="Disordered" evidence="1">
    <location>
        <begin position="165"/>
        <end position="195"/>
    </location>
</feature>
<protein>
    <submittedName>
        <fullName evidence="2">Uncharacterized protein</fullName>
    </submittedName>
</protein>
<accession>A0A7J7LBU5</accession>
<proteinExistence type="predicted"/>
<name>A0A7J7LBU5_9MAGN</name>
<gene>
    <name evidence="2" type="ORF">GIB67_001836</name>
</gene>
<organism evidence="2 3">
    <name type="scientific">Kingdonia uniflora</name>
    <dbReference type="NCBI Taxonomy" id="39325"/>
    <lineage>
        <taxon>Eukaryota</taxon>
        <taxon>Viridiplantae</taxon>
        <taxon>Streptophyta</taxon>
        <taxon>Embryophyta</taxon>
        <taxon>Tracheophyta</taxon>
        <taxon>Spermatophyta</taxon>
        <taxon>Magnoliopsida</taxon>
        <taxon>Ranunculales</taxon>
        <taxon>Circaeasteraceae</taxon>
        <taxon>Kingdonia</taxon>
    </lineage>
</organism>
<reference evidence="2 3" key="1">
    <citation type="journal article" date="2020" name="IScience">
        <title>Genome Sequencing of the Endangered Kingdonia uniflora (Circaeasteraceae, Ranunculales) Reveals Potential Mechanisms of Evolutionary Specialization.</title>
        <authorList>
            <person name="Sun Y."/>
            <person name="Deng T."/>
            <person name="Zhang A."/>
            <person name="Moore M.J."/>
            <person name="Landis J.B."/>
            <person name="Lin N."/>
            <person name="Zhang H."/>
            <person name="Zhang X."/>
            <person name="Huang J."/>
            <person name="Zhang X."/>
            <person name="Sun H."/>
            <person name="Wang H."/>
        </authorList>
    </citation>
    <scope>NUCLEOTIDE SEQUENCE [LARGE SCALE GENOMIC DNA]</scope>
    <source>
        <strain evidence="2">TB1705</strain>
        <tissue evidence="2">Leaf</tissue>
    </source>
</reference>
<comment type="caution">
    <text evidence="2">The sequence shown here is derived from an EMBL/GenBank/DDBJ whole genome shotgun (WGS) entry which is preliminary data.</text>
</comment>
<evidence type="ECO:0000313" key="2">
    <source>
        <dbReference type="EMBL" id="KAF6140095.1"/>
    </source>
</evidence>
<dbReference type="AlphaFoldDB" id="A0A7J7LBU5"/>
<dbReference type="Proteomes" id="UP000541444">
    <property type="component" value="Unassembled WGS sequence"/>
</dbReference>
<evidence type="ECO:0000313" key="3">
    <source>
        <dbReference type="Proteomes" id="UP000541444"/>
    </source>
</evidence>
<keyword evidence="3" id="KW-1185">Reference proteome</keyword>
<dbReference type="EMBL" id="JACGCM010002404">
    <property type="protein sequence ID" value="KAF6140095.1"/>
    <property type="molecule type" value="Genomic_DNA"/>
</dbReference>
<sequence>MEYFLALKPPNISLNPPTMASPTPPLPTTTTIASEGICRTNRIPLSHDSNSPFLRPLRLMQKPVKTCAKMPRRSRSRRGALVLYRTEFERSRIFKAYGGIPGVEMINVENFVPEKHKGRKWFLYEGSYEKIKGCLLPQWLSPKITLKKLALVEAHRVKAKERKLEAKRSVVQKSSRNNINKEHRDSNSKENRHTLTRRTTQDVAWFTVDGLYLQCRTNRSCDVRKLVIT</sequence>
<feature type="compositionally biased region" description="Basic and acidic residues" evidence="1">
    <location>
        <begin position="179"/>
        <end position="193"/>
    </location>
</feature>
<evidence type="ECO:0000256" key="1">
    <source>
        <dbReference type="SAM" id="MobiDB-lite"/>
    </source>
</evidence>